<evidence type="ECO:0000256" key="2">
    <source>
        <dbReference type="ARBA" id="ARBA00008873"/>
    </source>
</evidence>
<reference evidence="13 14" key="1">
    <citation type="submission" date="2016-01" db="EMBL/GenBank/DDBJ databases">
        <title>Genome sequence of the yeast Holleya sinecauda.</title>
        <authorList>
            <person name="Dietrich F.S."/>
        </authorList>
    </citation>
    <scope>NUCLEOTIDE SEQUENCE [LARGE SCALE GENOMIC DNA]</scope>
    <source>
        <strain evidence="13 14">ATCC 58844</strain>
    </source>
</reference>
<dbReference type="GeneID" id="28724686"/>
<dbReference type="GO" id="GO:0005739">
    <property type="term" value="C:mitochondrion"/>
    <property type="evidence" value="ECO:0007669"/>
    <property type="project" value="UniProtKB-ARBA"/>
</dbReference>
<dbReference type="GO" id="GO:0016020">
    <property type="term" value="C:membrane"/>
    <property type="evidence" value="ECO:0007669"/>
    <property type="project" value="UniProtKB-SubCell"/>
</dbReference>
<keyword evidence="6" id="KW-0812">Transmembrane</keyword>
<evidence type="ECO:0000256" key="6">
    <source>
        <dbReference type="ARBA" id="ARBA00022692"/>
    </source>
</evidence>
<evidence type="ECO:0000256" key="10">
    <source>
        <dbReference type="ARBA" id="ARBA00055037"/>
    </source>
</evidence>
<evidence type="ECO:0000256" key="3">
    <source>
        <dbReference type="ARBA" id="ARBA00022434"/>
    </source>
</evidence>
<feature type="compositionally biased region" description="Basic residues" evidence="11">
    <location>
        <begin position="473"/>
        <end position="482"/>
    </location>
</feature>
<keyword evidence="7" id="KW-1133">Transmembrane helix</keyword>
<accession>A0A0X8HTU5</accession>
<sequence length="492" mass="54566">MPLSPLATVLKIPKAGPFLRYQISNIHYTTRMLGAGMNNKASTNRVQDNMEKTLGKNFTKHANEENTHDHIHTSESRTESSSSFRLGSMATRVPVHEKLHMHSHNHSHTHGNPLLVMSKEEFRKNRGVRITWIGLLSNIGLAAGKFVGGIVFHSQALLADAVHALSDLVSDLMTLYAVSFANKKPSNDYPYGHGKIETLGSLAVSSILTMAGLSIGWSSLCALVGPFVPHAILEIISAHGHSHSHHNADLTNINAAWIALGSIILKEWIFRATKKVAIETDSNVLMANAWHHRIDSLTSLVALVTISSGYFLNVTSLDAFGGLLVSALVVNTGFRGITQAANELIDRSLPETEPRYLEVKEVTSETLKNMRSNNNSGKPYVLKNLVVMVSGPNAYANMLIEVPLQRWDNVLTLEEFELVTDHIRAVLYKNLPYLKTVNIEFTGERPELQGQEAEEVARQREQYSINVPETKLRQRSKSHSHSHWPFSGDHSH</sequence>
<evidence type="ECO:0000256" key="9">
    <source>
        <dbReference type="ARBA" id="ARBA00023136"/>
    </source>
</evidence>
<evidence type="ECO:0000256" key="11">
    <source>
        <dbReference type="SAM" id="MobiDB-lite"/>
    </source>
</evidence>
<keyword evidence="14" id="KW-1185">Reference proteome</keyword>
<dbReference type="FunFam" id="1.20.1510.10:FF:000013">
    <property type="entry name" value="Cation efflux family protein"/>
    <property type="match status" value="1"/>
</dbReference>
<dbReference type="Proteomes" id="UP000243052">
    <property type="component" value="Chromosome v"/>
</dbReference>
<feature type="region of interest" description="Disordered" evidence="11">
    <location>
        <begin position="64"/>
        <end position="85"/>
    </location>
</feature>
<dbReference type="EMBL" id="CP014245">
    <property type="protein sequence ID" value="AMD21397.1"/>
    <property type="molecule type" value="Genomic_DNA"/>
</dbReference>
<dbReference type="SUPFAM" id="SSF161111">
    <property type="entry name" value="Cation efflux protein transmembrane domain-like"/>
    <property type="match status" value="1"/>
</dbReference>
<keyword evidence="5" id="KW-0410">Iron transport</keyword>
<dbReference type="RefSeq" id="XP_017988393.1">
    <property type="nucleotide sequence ID" value="XM_018132904.1"/>
</dbReference>
<keyword evidence="3" id="KW-0409">Iron storage</keyword>
<gene>
    <name evidence="13" type="ORF">AW171_hschr53347</name>
</gene>
<comment type="similarity">
    <text evidence="2">Belongs to the cation diffusion facilitator (CDF) transporter (TC 2.A.4) family. SLC30A subfamily.</text>
</comment>
<dbReference type="InterPro" id="IPR058533">
    <property type="entry name" value="Cation_efflux_TM"/>
</dbReference>
<dbReference type="GO" id="GO:0008324">
    <property type="term" value="F:monoatomic cation transmembrane transporter activity"/>
    <property type="evidence" value="ECO:0007669"/>
    <property type="project" value="InterPro"/>
</dbReference>
<evidence type="ECO:0000256" key="7">
    <source>
        <dbReference type="ARBA" id="ARBA00022989"/>
    </source>
</evidence>
<dbReference type="Gene3D" id="1.20.1510.10">
    <property type="entry name" value="Cation efflux protein transmembrane domain"/>
    <property type="match status" value="1"/>
</dbReference>
<feature type="region of interest" description="Disordered" evidence="11">
    <location>
        <begin position="457"/>
        <end position="492"/>
    </location>
</feature>
<dbReference type="GO" id="GO:0006826">
    <property type="term" value="P:iron ion transport"/>
    <property type="evidence" value="ECO:0007669"/>
    <property type="project" value="UniProtKB-KW"/>
</dbReference>
<comment type="function">
    <text evidence="10">Mitochondrial metal transporter involved in mitochondrial iron accumulation.</text>
</comment>
<evidence type="ECO:0000256" key="4">
    <source>
        <dbReference type="ARBA" id="ARBA00022448"/>
    </source>
</evidence>
<evidence type="ECO:0000256" key="8">
    <source>
        <dbReference type="ARBA" id="ARBA00023065"/>
    </source>
</evidence>
<keyword evidence="3" id="KW-0408">Iron</keyword>
<dbReference type="InterPro" id="IPR027469">
    <property type="entry name" value="Cation_efflux_TMD_sf"/>
</dbReference>
<dbReference type="GO" id="GO:0006879">
    <property type="term" value="P:intracellular iron ion homeostasis"/>
    <property type="evidence" value="ECO:0007669"/>
    <property type="project" value="UniProtKB-KW"/>
</dbReference>
<dbReference type="PANTHER" id="PTHR43840:SF15">
    <property type="entry name" value="MITOCHONDRIAL METAL TRANSPORTER 1-RELATED"/>
    <property type="match status" value="1"/>
</dbReference>
<dbReference type="InterPro" id="IPR050291">
    <property type="entry name" value="CDF_Transporter"/>
</dbReference>
<dbReference type="OrthoDB" id="435980at2759"/>
<evidence type="ECO:0000313" key="13">
    <source>
        <dbReference type="EMBL" id="AMD21397.1"/>
    </source>
</evidence>
<dbReference type="PANTHER" id="PTHR43840">
    <property type="entry name" value="MITOCHONDRIAL METAL TRANSPORTER 1-RELATED"/>
    <property type="match status" value="1"/>
</dbReference>
<evidence type="ECO:0000256" key="5">
    <source>
        <dbReference type="ARBA" id="ARBA00022496"/>
    </source>
</evidence>
<dbReference type="InterPro" id="IPR002524">
    <property type="entry name" value="Cation_efflux"/>
</dbReference>
<organism evidence="13 14">
    <name type="scientific">Eremothecium sinecaudum</name>
    <dbReference type="NCBI Taxonomy" id="45286"/>
    <lineage>
        <taxon>Eukaryota</taxon>
        <taxon>Fungi</taxon>
        <taxon>Dikarya</taxon>
        <taxon>Ascomycota</taxon>
        <taxon>Saccharomycotina</taxon>
        <taxon>Saccharomycetes</taxon>
        <taxon>Saccharomycetales</taxon>
        <taxon>Saccharomycetaceae</taxon>
        <taxon>Eremothecium</taxon>
    </lineage>
</organism>
<keyword evidence="4" id="KW-0813">Transport</keyword>
<keyword evidence="8" id="KW-0406">Ion transport</keyword>
<evidence type="ECO:0000259" key="12">
    <source>
        <dbReference type="Pfam" id="PF01545"/>
    </source>
</evidence>
<dbReference type="AlphaFoldDB" id="A0A0X8HTU5"/>
<evidence type="ECO:0000313" key="14">
    <source>
        <dbReference type="Proteomes" id="UP000243052"/>
    </source>
</evidence>
<name>A0A0X8HTU5_9SACH</name>
<feature type="domain" description="Cation efflux protein transmembrane" evidence="12">
    <location>
        <begin position="132"/>
        <end position="344"/>
    </location>
</feature>
<evidence type="ECO:0000256" key="1">
    <source>
        <dbReference type="ARBA" id="ARBA00004141"/>
    </source>
</evidence>
<dbReference type="NCBIfam" id="TIGR01297">
    <property type="entry name" value="CDF"/>
    <property type="match status" value="1"/>
</dbReference>
<proteinExistence type="inferred from homology"/>
<protein>
    <submittedName>
        <fullName evidence="13">HER118Wp</fullName>
    </submittedName>
</protein>
<dbReference type="STRING" id="45286.A0A0X8HTU5"/>
<comment type="subcellular location">
    <subcellularLocation>
        <location evidence="1">Membrane</location>
        <topology evidence="1">Multi-pass membrane protein</topology>
    </subcellularLocation>
</comment>
<dbReference type="Pfam" id="PF01545">
    <property type="entry name" value="Cation_efflux"/>
    <property type="match status" value="1"/>
</dbReference>
<feature type="compositionally biased region" description="Basic and acidic residues" evidence="11">
    <location>
        <begin position="64"/>
        <end position="78"/>
    </location>
</feature>
<keyword evidence="9" id="KW-0472">Membrane</keyword>